<evidence type="ECO:0000256" key="4">
    <source>
        <dbReference type="ARBA" id="ARBA00022692"/>
    </source>
</evidence>
<evidence type="ECO:0000256" key="2">
    <source>
        <dbReference type="ARBA" id="ARBA00022448"/>
    </source>
</evidence>
<dbReference type="EMBL" id="JARQGV010000004">
    <property type="protein sequence ID" value="MDT2249958.1"/>
    <property type="molecule type" value="Genomic_DNA"/>
</dbReference>
<evidence type="ECO:0000313" key="9">
    <source>
        <dbReference type="EMBL" id="MDT2249958.1"/>
    </source>
</evidence>
<dbReference type="Proteomes" id="UP001259239">
    <property type="component" value="Unassembled WGS sequence"/>
</dbReference>
<dbReference type="PANTHER" id="PTHR43227:SF11">
    <property type="entry name" value="BLL4140 PROTEIN"/>
    <property type="match status" value="1"/>
</dbReference>
<proteinExistence type="inferred from homology"/>
<dbReference type="Pfam" id="PF00528">
    <property type="entry name" value="BPD_transp_1"/>
    <property type="match status" value="1"/>
</dbReference>
<evidence type="ECO:0000313" key="10">
    <source>
        <dbReference type="Proteomes" id="UP001259239"/>
    </source>
</evidence>
<keyword evidence="5 7" id="KW-1133">Transmembrane helix</keyword>
<comment type="similarity">
    <text evidence="7">Belongs to the binding-protein-dependent transport system permease family.</text>
</comment>
<dbReference type="AlphaFoldDB" id="A0AAP5MZH3"/>
<dbReference type="Gene3D" id="1.10.3720.10">
    <property type="entry name" value="MetI-like"/>
    <property type="match status" value="1"/>
</dbReference>
<dbReference type="PANTHER" id="PTHR43227">
    <property type="entry name" value="BLL4140 PROTEIN"/>
    <property type="match status" value="1"/>
</dbReference>
<dbReference type="GO" id="GO:0005886">
    <property type="term" value="C:plasma membrane"/>
    <property type="evidence" value="ECO:0007669"/>
    <property type="project" value="UniProtKB-SubCell"/>
</dbReference>
<dbReference type="InterPro" id="IPR000515">
    <property type="entry name" value="MetI-like"/>
</dbReference>
<comment type="caution">
    <text evidence="9">The sequence shown here is derived from an EMBL/GenBank/DDBJ whole genome shotgun (WGS) entry which is preliminary data.</text>
</comment>
<feature type="transmembrane region" description="Helical" evidence="7">
    <location>
        <begin position="82"/>
        <end position="103"/>
    </location>
</feature>
<reference evidence="9" key="1">
    <citation type="journal article" date="2023" name="J. Vet. Diagn. Invest.">
        <title>Oxytetracycline-resistant Paenibacillus larvae identified in commercial beekeeping operations in Saskatchewan using pooled honey sampling.</title>
        <authorList>
            <person name="Obshta O."/>
            <person name="Zabrodski M.W."/>
            <person name="Soomro T."/>
            <person name="Wilson G."/>
            <person name="Masood F."/>
            <person name="Thebeau J."/>
            <person name="Silva M.C.B."/>
            <person name="Biganski S."/>
            <person name="Kozii I.V."/>
            <person name="Koziy R.V."/>
            <person name="Raza M.F."/>
            <person name="Jose M.S."/>
            <person name="Simko E."/>
            <person name="Wood S.C."/>
        </authorList>
    </citation>
    <scope>NUCLEOTIDE SEQUENCE</scope>
    <source>
        <strain evidence="9">PL001</strain>
    </source>
</reference>
<gene>
    <name evidence="9" type="ORF">P7H09_00720</name>
</gene>
<feature type="transmembrane region" description="Helical" evidence="7">
    <location>
        <begin position="124"/>
        <end position="145"/>
    </location>
</feature>
<comment type="subcellular location">
    <subcellularLocation>
        <location evidence="1 7">Cell membrane</location>
        <topology evidence="1 7">Multi-pass membrane protein</topology>
    </subcellularLocation>
</comment>
<protein>
    <submittedName>
        <fullName evidence="9">ABC transporter permease subunit</fullName>
    </submittedName>
</protein>
<feature type="transmembrane region" description="Helical" evidence="7">
    <location>
        <begin position="214"/>
        <end position="237"/>
    </location>
</feature>
<keyword evidence="3" id="KW-1003">Cell membrane</keyword>
<evidence type="ECO:0000256" key="6">
    <source>
        <dbReference type="ARBA" id="ARBA00023136"/>
    </source>
</evidence>
<evidence type="ECO:0000256" key="1">
    <source>
        <dbReference type="ARBA" id="ARBA00004651"/>
    </source>
</evidence>
<keyword evidence="6 7" id="KW-0472">Membrane</keyword>
<keyword evidence="2 7" id="KW-0813">Transport</keyword>
<organism evidence="9 10">
    <name type="scientific">Paenibacillus larvae</name>
    <dbReference type="NCBI Taxonomy" id="1464"/>
    <lineage>
        <taxon>Bacteria</taxon>
        <taxon>Bacillati</taxon>
        <taxon>Bacillota</taxon>
        <taxon>Bacilli</taxon>
        <taxon>Bacillales</taxon>
        <taxon>Paenibacillaceae</taxon>
        <taxon>Paenibacillus</taxon>
    </lineage>
</organism>
<feature type="transmembrane region" description="Helical" evidence="7">
    <location>
        <begin position="281"/>
        <end position="299"/>
    </location>
</feature>
<dbReference type="CDD" id="cd06261">
    <property type="entry name" value="TM_PBP2"/>
    <property type="match status" value="1"/>
</dbReference>
<dbReference type="PROSITE" id="PS50928">
    <property type="entry name" value="ABC_TM1"/>
    <property type="match status" value="1"/>
</dbReference>
<sequence length="309" mass="35210">MPTFLKKLNKNKVLLFMILPGALWFLIFSYLPILGTVIAFKDYKIHRDGFFASVFNSEWVGLDNFKFLFATDDAWVITRNTLVYNFIFIIVGLICTVGLAIALSELINKKLAKVYQTGMFMPYFLSWVIIGYFTFSFLSVDKGVINQIIIWFGGDPVQWYSESKWWPYILTFMNLWKGTGYGSVVYLAAIVGIDKSYYEAAMIDGASKWQQIKHITLPAIKPLMIMLTILAAARIFYADFGLFYQIPRDSGALYSVTNVIDTYVYRGMTAMGELGMSTAVGLYQSIIGFILVISSNWVIRKIDKDNAIF</sequence>
<dbReference type="SUPFAM" id="SSF161098">
    <property type="entry name" value="MetI-like"/>
    <property type="match status" value="1"/>
</dbReference>
<feature type="domain" description="ABC transmembrane type-1" evidence="8">
    <location>
        <begin position="78"/>
        <end position="295"/>
    </location>
</feature>
<name>A0AAP5MZH3_9BACL</name>
<evidence type="ECO:0000256" key="5">
    <source>
        <dbReference type="ARBA" id="ARBA00022989"/>
    </source>
</evidence>
<evidence type="ECO:0000259" key="8">
    <source>
        <dbReference type="PROSITE" id="PS50928"/>
    </source>
</evidence>
<dbReference type="InterPro" id="IPR035906">
    <property type="entry name" value="MetI-like_sf"/>
</dbReference>
<accession>A0AAP5MZH3</accession>
<evidence type="ECO:0000256" key="3">
    <source>
        <dbReference type="ARBA" id="ARBA00022475"/>
    </source>
</evidence>
<dbReference type="InterPro" id="IPR050809">
    <property type="entry name" value="UgpAE/MalFG_permease"/>
</dbReference>
<dbReference type="GO" id="GO:0055085">
    <property type="term" value="P:transmembrane transport"/>
    <property type="evidence" value="ECO:0007669"/>
    <property type="project" value="InterPro"/>
</dbReference>
<evidence type="ECO:0000256" key="7">
    <source>
        <dbReference type="RuleBase" id="RU363032"/>
    </source>
</evidence>
<keyword evidence="4 7" id="KW-0812">Transmembrane</keyword>
<reference evidence="9" key="2">
    <citation type="submission" date="2023-03" db="EMBL/GenBank/DDBJ databases">
        <authorList>
            <person name="Obshta O."/>
            <person name="Zabrodski M.W."/>
            <person name="Soomro T."/>
            <person name="Wilson G."/>
            <person name="Masood F."/>
            <person name="Thebeau J."/>
            <person name="Bezerra Da Silva M.C."/>
            <person name="Raza F."/>
            <person name="Biganski S."/>
            <person name="Jose M."/>
            <person name="Camilli M."/>
            <person name="Kozii I.V."/>
            <person name="Kozii R.V."/>
            <person name="Simko E."/>
            <person name="Wood S.C."/>
        </authorList>
    </citation>
    <scope>NUCLEOTIDE SEQUENCE</scope>
    <source>
        <strain evidence="9">PL001</strain>
    </source>
</reference>
<dbReference type="RefSeq" id="WP_023484317.1">
    <property type="nucleotide sequence ID" value="NZ_CBCRXL010000028.1"/>
</dbReference>
<feature type="transmembrane region" description="Helical" evidence="7">
    <location>
        <begin position="12"/>
        <end position="33"/>
    </location>
</feature>